<keyword evidence="7" id="KW-0653">Protein transport</keyword>
<dbReference type="InterPro" id="IPR006689">
    <property type="entry name" value="Small_GTPase_ARF/SAR"/>
</dbReference>
<sequence length="117" mass="13575">MLFSIDSMPCEDKIRPLWRHYYTGSQGLIFVVDSSDYERLDEARRELERVLIDREMRNVSVLVLCNKQDMPNSIQPDEIRQALYLDNLTRPYAIVPCSALNGAGLDEGLKWLSKHCK</sequence>
<reference evidence="12" key="1">
    <citation type="submission" date="2021-02" db="EMBL/GenBank/DDBJ databases">
        <authorList>
            <person name="Nowell W R."/>
        </authorList>
    </citation>
    <scope>NUCLEOTIDE SEQUENCE</scope>
</reference>
<keyword evidence="6" id="KW-0931">ER-Golgi transport</keyword>
<evidence type="ECO:0000256" key="11">
    <source>
        <dbReference type="PIRSR" id="PIRSR606689-1"/>
    </source>
</evidence>
<dbReference type="GO" id="GO:0005525">
    <property type="term" value="F:GTP binding"/>
    <property type="evidence" value="ECO:0007669"/>
    <property type="project" value="UniProtKB-KW"/>
</dbReference>
<comment type="subcellular location">
    <subcellularLocation>
        <location evidence="1">Golgi apparatus</location>
    </subcellularLocation>
</comment>
<comment type="similarity">
    <text evidence="2">Belongs to the small GTPase superfamily. Arf family.</text>
</comment>
<dbReference type="AlphaFoldDB" id="A0A8S2SVX4"/>
<evidence type="ECO:0000256" key="5">
    <source>
        <dbReference type="ARBA" id="ARBA00022741"/>
    </source>
</evidence>
<dbReference type="InterPro" id="IPR027417">
    <property type="entry name" value="P-loop_NTPase"/>
</dbReference>
<proteinExistence type="inferred from homology"/>
<accession>A0A8S2SVX4</accession>
<evidence type="ECO:0000256" key="4">
    <source>
        <dbReference type="ARBA" id="ARBA00022707"/>
    </source>
</evidence>
<evidence type="ECO:0000256" key="9">
    <source>
        <dbReference type="ARBA" id="ARBA00023134"/>
    </source>
</evidence>
<dbReference type="GO" id="GO:0016192">
    <property type="term" value="P:vesicle-mediated transport"/>
    <property type="evidence" value="ECO:0007669"/>
    <property type="project" value="UniProtKB-KW"/>
</dbReference>
<dbReference type="PROSITE" id="PS51417">
    <property type="entry name" value="ARF"/>
    <property type="match status" value="1"/>
</dbReference>
<dbReference type="CDD" id="cd00878">
    <property type="entry name" value="Arf_Arl"/>
    <property type="match status" value="1"/>
</dbReference>
<evidence type="ECO:0000256" key="6">
    <source>
        <dbReference type="ARBA" id="ARBA00022892"/>
    </source>
</evidence>
<feature type="binding site" evidence="11">
    <location>
        <begin position="66"/>
        <end position="69"/>
    </location>
    <ligand>
        <name>GTP</name>
        <dbReference type="ChEBI" id="CHEBI:37565"/>
    </ligand>
</feature>
<dbReference type="GO" id="GO:0003924">
    <property type="term" value="F:GTPase activity"/>
    <property type="evidence" value="ECO:0007669"/>
    <property type="project" value="InterPro"/>
</dbReference>
<evidence type="ECO:0000256" key="10">
    <source>
        <dbReference type="ARBA" id="ARBA00023288"/>
    </source>
</evidence>
<dbReference type="GO" id="GO:0005794">
    <property type="term" value="C:Golgi apparatus"/>
    <property type="evidence" value="ECO:0007669"/>
    <property type="project" value="UniProtKB-SubCell"/>
</dbReference>
<keyword evidence="3" id="KW-0813">Transport</keyword>
<evidence type="ECO:0000256" key="7">
    <source>
        <dbReference type="ARBA" id="ARBA00022927"/>
    </source>
</evidence>
<name>A0A8S2SVX4_9BILA</name>
<evidence type="ECO:0000256" key="1">
    <source>
        <dbReference type="ARBA" id="ARBA00004555"/>
    </source>
</evidence>
<comment type="caution">
    <text evidence="12">The sequence shown here is derived from an EMBL/GenBank/DDBJ whole genome shotgun (WGS) entry which is preliminary data.</text>
</comment>
<dbReference type="PANTHER" id="PTHR11711">
    <property type="entry name" value="ADP RIBOSYLATION FACTOR-RELATED"/>
    <property type="match status" value="1"/>
</dbReference>
<evidence type="ECO:0000313" key="13">
    <source>
        <dbReference type="EMBL" id="CAF5160184.1"/>
    </source>
</evidence>
<keyword evidence="9 11" id="KW-0342">GTP-binding</keyword>
<evidence type="ECO:0000256" key="3">
    <source>
        <dbReference type="ARBA" id="ARBA00022448"/>
    </source>
</evidence>
<gene>
    <name evidence="13" type="ORF">GIL414_LOCUS65703</name>
    <name evidence="12" type="ORF">SMN809_LOCUS24118</name>
</gene>
<keyword evidence="8" id="KW-0333">Golgi apparatus</keyword>
<dbReference type="Proteomes" id="UP000676336">
    <property type="component" value="Unassembled WGS sequence"/>
</dbReference>
<keyword evidence="10" id="KW-0449">Lipoprotein</keyword>
<dbReference type="InterPro" id="IPR024156">
    <property type="entry name" value="Small_GTPase_ARF"/>
</dbReference>
<keyword evidence="5 11" id="KW-0547">Nucleotide-binding</keyword>
<dbReference type="Pfam" id="PF00025">
    <property type="entry name" value="Arf"/>
    <property type="match status" value="1"/>
</dbReference>
<dbReference type="PRINTS" id="PR00328">
    <property type="entry name" value="SAR1GTPBP"/>
</dbReference>
<evidence type="ECO:0000256" key="2">
    <source>
        <dbReference type="ARBA" id="ARBA00010290"/>
    </source>
</evidence>
<dbReference type="SMART" id="SM00177">
    <property type="entry name" value="ARF"/>
    <property type="match status" value="1"/>
</dbReference>
<dbReference type="GO" id="GO:0015031">
    <property type="term" value="P:protein transport"/>
    <property type="evidence" value="ECO:0007669"/>
    <property type="project" value="UniProtKB-KW"/>
</dbReference>
<evidence type="ECO:0000313" key="12">
    <source>
        <dbReference type="EMBL" id="CAF4253828.1"/>
    </source>
</evidence>
<evidence type="ECO:0000256" key="8">
    <source>
        <dbReference type="ARBA" id="ARBA00023034"/>
    </source>
</evidence>
<evidence type="ECO:0008006" key="15">
    <source>
        <dbReference type="Google" id="ProtNLM"/>
    </source>
</evidence>
<dbReference type="FunFam" id="3.40.50.300:FF:003500">
    <property type="entry name" value="ADP-ribosylation factor 1"/>
    <property type="match status" value="1"/>
</dbReference>
<dbReference type="EMBL" id="CAJOBI010027523">
    <property type="protein sequence ID" value="CAF4253828.1"/>
    <property type="molecule type" value="Genomic_DNA"/>
</dbReference>
<dbReference type="Gene3D" id="3.40.50.300">
    <property type="entry name" value="P-loop containing nucleotide triphosphate hydrolases"/>
    <property type="match status" value="1"/>
</dbReference>
<keyword evidence="4" id="KW-0519">Myristate</keyword>
<dbReference type="SUPFAM" id="SSF52540">
    <property type="entry name" value="P-loop containing nucleoside triphosphate hydrolases"/>
    <property type="match status" value="1"/>
</dbReference>
<dbReference type="EMBL" id="CAJOBJ010298772">
    <property type="protein sequence ID" value="CAF5160184.1"/>
    <property type="molecule type" value="Genomic_DNA"/>
</dbReference>
<organism evidence="12 14">
    <name type="scientific">Rotaria magnacalcarata</name>
    <dbReference type="NCBI Taxonomy" id="392030"/>
    <lineage>
        <taxon>Eukaryota</taxon>
        <taxon>Metazoa</taxon>
        <taxon>Spiralia</taxon>
        <taxon>Gnathifera</taxon>
        <taxon>Rotifera</taxon>
        <taxon>Eurotatoria</taxon>
        <taxon>Bdelloidea</taxon>
        <taxon>Philodinida</taxon>
        <taxon>Philodinidae</taxon>
        <taxon>Rotaria</taxon>
    </lineage>
</organism>
<evidence type="ECO:0000313" key="14">
    <source>
        <dbReference type="Proteomes" id="UP000676336"/>
    </source>
</evidence>
<protein>
    <recommendedName>
        <fullName evidence="15">ADP-ribosylation factor</fullName>
    </recommendedName>
</protein>
<dbReference type="Proteomes" id="UP000681720">
    <property type="component" value="Unassembled WGS sequence"/>
</dbReference>